<dbReference type="InterPro" id="IPR017853">
    <property type="entry name" value="GH"/>
</dbReference>
<proteinExistence type="predicted"/>
<feature type="non-terminal residue" evidence="1">
    <location>
        <position position="251"/>
    </location>
</feature>
<dbReference type="InterPro" id="IPR013785">
    <property type="entry name" value="Aldolase_TIM"/>
</dbReference>
<accession>X0WJK0</accession>
<feature type="non-terminal residue" evidence="1">
    <location>
        <position position="1"/>
    </location>
</feature>
<protein>
    <submittedName>
        <fullName evidence="1">Uncharacterized protein</fullName>
    </submittedName>
</protein>
<dbReference type="Gene3D" id="3.20.20.70">
    <property type="entry name" value="Aldolase class I"/>
    <property type="match status" value="1"/>
</dbReference>
<sequence length="251" mass="28325">RLAVAIGWSGQWEMRLRRDAMATSSLQGKFPLAPDEERELREHMEREFVCRADRSLHLEAGQQTTHFKLHPGERVRTPRILLVLWEGEHASCGHNQLRRLLLEHYVPKRNGEIVTPPVAEPAIPNGQELDACNEENQLEAITRMASIGTEAYWHDAAWFAGAFPFGVGNWTPKTEAYPNGMQALAAAAHERGMGFVLWFEPGRVVAGTETDREHPEWLMREDGGPNALFDIGNPEARAWLAGRLSKCISDW</sequence>
<evidence type="ECO:0000313" key="1">
    <source>
        <dbReference type="EMBL" id="GAG30835.1"/>
    </source>
</evidence>
<dbReference type="SUPFAM" id="SSF51445">
    <property type="entry name" value="(Trans)glycosidases"/>
    <property type="match status" value="1"/>
</dbReference>
<gene>
    <name evidence="1" type="ORF">S01H1_64659</name>
</gene>
<dbReference type="EMBL" id="BARS01042625">
    <property type="protein sequence ID" value="GAG30835.1"/>
    <property type="molecule type" value="Genomic_DNA"/>
</dbReference>
<reference evidence="1" key="1">
    <citation type="journal article" date="2014" name="Front. Microbiol.">
        <title>High frequency of phylogenetically diverse reductive dehalogenase-homologous genes in deep subseafloor sedimentary metagenomes.</title>
        <authorList>
            <person name="Kawai M."/>
            <person name="Futagami T."/>
            <person name="Toyoda A."/>
            <person name="Takaki Y."/>
            <person name="Nishi S."/>
            <person name="Hori S."/>
            <person name="Arai W."/>
            <person name="Tsubouchi T."/>
            <person name="Morono Y."/>
            <person name="Uchiyama I."/>
            <person name="Ito T."/>
            <person name="Fujiyama A."/>
            <person name="Inagaki F."/>
            <person name="Takami H."/>
        </authorList>
    </citation>
    <scope>NUCLEOTIDE SEQUENCE</scope>
    <source>
        <strain evidence="1">Expedition CK06-06</strain>
    </source>
</reference>
<dbReference type="AlphaFoldDB" id="X0WJK0"/>
<dbReference type="Pfam" id="PF02065">
    <property type="entry name" value="Melibiase"/>
    <property type="match status" value="1"/>
</dbReference>
<name>X0WJK0_9ZZZZ</name>
<organism evidence="1">
    <name type="scientific">marine sediment metagenome</name>
    <dbReference type="NCBI Taxonomy" id="412755"/>
    <lineage>
        <taxon>unclassified sequences</taxon>
        <taxon>metagenomes</taxon>
        <taxon>ecological metagenomes</taxon>
    </lineage>
</organism>
<comment type="caution">
    <text evidence="1">The sequence shown here is derived from an EMBL/GenBank/DDBJ whole genome shotgun (WGS) entry which is preliminary data.</text>
</comment>